<evidence type="ECO:0000313" key="2">
    <source>
        <dbReference type="Proteomes" id="UP001152795"/>
    </source>
</evidence>
<reference evidence="1" key="1">
    <citation type="submission" date="2020-04" db="EMBL/GenBank/DDBJ databases">
        <authorList>
            <person name="Alioto T."/>
            <person name="Alioto T."/>
            <person name="Gomez Garrido J."/>
        </authorList>
    </citation>
    <scope>NUCLEOTIDE SEQUENCE</scope>
    <source>
        <strain evidence="1">A484AB</strain>
    </source>
</reference>
<name>A0A7D9LII5_PARCT</name>
<gene>
    <name evidence="1" type="ORF">PACLA_8A074500</name>
</gene>
<accession>A0A7D9LII5</accession>
<dbReference type="AlphaFoldDB" id="A0A7D9LII5"/>
<dbReference type="OrthoDB" id="5985585at2759"/>
<organism evidence="1 2">
    <name type="scientific">Paramuricea clavata</name>
    <name type="common">Red gorgonian</name>
    <name type="synonym">Violescent sea-whip</name>
    <dbReference type="NCBI Taxonomy" id="317549"/>
    <lineage>
        <taxon>Eukaryota</taxon>
        <taxon>Metazoa</taxon>
        <taxon>Cnidaria</taxon>
        <taxon>Anthozoa</taxon>
        <taxon>Octocorallia</taxon>
        <taxon>Malacalcyonacea</taxon>
        <taxon>Plexauridae</taxon>
        <taxon>Paramuricea</taxon>
    </lineage>
</organism>
<comment type="caution">
    <text evidence="1">The sequence shown here is derived from an EMBL/GenBank/DDBJ whole genome shotgun (WGS) entry which is preliminary data.</text>
</comment>
<keyword evidence="2" id="KW-1185">Reference proteome</keyword>
<dbReference type="EMBL" id="CACRXK020019387">
    <property type="protein sequence ID" value="CAB4033591.1"/>
    <property type="molecule type" value="Genomic_DNA"/>
</dbReference>
<evidence type="ECO:0000313" key="1">
    <source>
        <dbReference type="EMBL" id="CAB4033591.1"/>
    </source>
</evidence>
<protein>
    <submittedName>
        <fullName evidence="1">Uncharacterized protein</fullName>
    </submittedName>
</protein>
<sequence>MLRITDRMTKNLITEVMEKDSKEDFNKAQASGTYNWSSLVGSEKLEALDILFPESKETVIKICKDFYLLYNLTNTDSNADDFYLDIFWKSKDFISLFCSVGGVQIGYEKKRVTTHMHALVYHVPIFIKNHKKFRHFTGQGVEKNNDDAKKICFQKSNRWDGARDVLLVENKQQLLRHCEREKRQYHKRNAAYWENDIIETRKKWTKACLREIQINHSASVEQGSNSSENKYNKMTVKQLRQEIKSASINVRGLAKMKKSNWLRS</sequence>
<proteinExistence type="predicted"/>
<dbReference type="Proteomes" id="UP001152795">
    <property type="component" value="Unassembled WGS sequence"/>
</dbReference>